<evidence type="ECO:0000256" key="3">
    <source>
        <dbReference type="ARBA" id="ARBA00022435"/>
    </source>
</evidence>
<proteinExistence type="inferred from homology"/>
<dbReference type="FunFam" id="3.20.20.360:FF:000001">
    <property type="entry name" value="Malate synthase"/>
    <property type="match status" value="1"/>
</dbReference>
<comment type="similarity">
    <text evidence="1">Belongs to the malate synthase family.</text>
</comment>
<dbReference type="NCBIfam" id="TIGR01344">
    <property type="entry name" value="malate_syn_A"/>
    <property type="match status" value="1"/>
</dbReference>
<dbReference type="Pfam" id="PF20656">
    <property type="entry name" value="MS_N"/>
    <property type="match status" value="1"/>
</dbReference>
<dbReference type="Pfam" id="PF01274">
    <property type="entry name" value="MS_TIM-barrel"/>
    <property type="match status" value="1"/>
</dbReference>
<keyword evidence="4" id="KW-0816">Tricarboxylic acid cycle</keyword>
<feature type="domain" description="Malate synthase TIM barrel" evidence="8">
    <location>
        <begin position="162"/>
        <end position="395"/>
    </location>
</feature>
<evidence type="ECO:0000259" key="10">
    <source>
        <dbReference type="Pfam" id="PF20659"/>
    </source>
</evidence>
<evidence type="ECO:0000259" key="9">
    <source>
        <dbReference type="Pfam" id="PF20656"/>
    </source>
</evidence>
<dbReference type="GO" id="GO:0006099">
    <property type="term" value="P:tricarboxylic acid cycle"/>
    <property type="evidence" value="ECO:0007669"/>
    <property type="project" value="UniProtKB-KW"/>
</dbReference>
<feature type="active site" description="Proton donor" evidence="7">
    <location>
        <position position="444"/>
    </location>
</feature>
<dbReference type="GO" id="GO:0005737">
    <property type="term" value="C:cytoplasm"/>
    <property type="evidence" value="ECO:0007669"/>
    <property type="project" value="TreeGrafter"/>
</dbReference>
<dbReference type="InterPro" id="IPR048356">
    <property type="entry name" value="MS_N"/>
</dbReference>
<comment type="caution">
    <text evidence="11">The sequence shown here is derived from an EMBL/GenBank/DDBJ whole genome shotgun (WGS) entry which is preliminary data.</text>
</comment>
<dbReference type="SUPFAM" id="SSF51645">
    <property type="entry name" value="Malate synthase G"/>
    <property type="match status" value="1"/>
</dbReference>
<name>A0A9X2EIF5_9SPHN</name>
<feature type="domain" description="Malate synthase N-terminal" evidence="9">
    <location>
        <begin position="18"/>
        <end position="69"/>
    </location>
</feature>
<dbReference type="RefSeq" id="WP_252114765.1">
    <property type="nucleotide sequence ID" value="NZ_JAMSHT010000001.1"/>
</dbReference>
<gene>
    <name evidence="11" type="primary">aceB</name>
    <name evidence="11" type="ORF">NDO55_09780</name>
</gene>
<dbReference type="AlphaFoldDB" id="A0A9X2EIF5"/>
<dbReference type="Proteomes" id="UP001155128">
    <property type="component" value="Unassembled WGS sequence"/>
</dbReference>
<reference evidence="11" key="1">
    <citation type="submission" date="2022-06" db="EMBL/GenBank/DDBJ databases">
        <title>Sphingomicrobium sedimins sp. nov., a marine bacterium isolated from tidal flat.</title>
        <authorList>
            <person name="Kim C.-H."/>
            <person name="Yoo Y."/>
            <person name="Kim J.-J."/>
        </authorList>
    </citation>
    <scope>NUCLEOTIDE SEQUENCE</scope>
    <source>
        <strain evidence="11">GRR-S6-50</strain>
    </source>
</reference>
<dbReference type="PIRSF" id="PIRSF001363">
    <property type="entry name" value="Malate_synth"/>
    <property type="match status" value="1"/>
</dbReference>
<dbReference type="InterPro" id="IPR044856">
    <property type="entry name" value="Malate_synth_C_sf"/>
</dbReference>
<evidence type="ECO:0000256" key="6">
    <source>
        <dbReference type="ARBA" id="ARBA00047918"/>
    </source>
</evidence>
<dbReference type="EMBL" id="JAMSHT010000001">
    <property type="protein sequence ID" value="MCM8558110.1"/>
    <property type="molecule type" value="Genomic_DNA"/>
</dbReference>
<evidence type="ECO:0000256" key="5">
    <source>
        <dbReference type="ARBA" id="ARBA00022679"/>
    </source>
</evidence>
<protein>
    <recommendedName>
        <fullName evidence="2">malate synthase</fullName>
        <ecNumber evidence="2">2.3.3.9</ecNumber>
    </recommendedName>
</protein>
<dbReference type="GO" id="GO:0004474">
    <property type="term" value="F:malate synthase activity"/>
    <property type="evidence" value="ECO:0007669"/>
    <property type="project" value="UniProtKB-EC"/>
</dbReference>
<dbReference type="InterPro" id="IPR011076">
    <property type="entry name" value="Malate_synth_sf"/>
</dbReference>
<evidence type="ECO:0000256" key="1">
    <source>
        <dbReference type="ARBA" id="ARBA00006394"/>
    </source>
</evidence>
<keyword evidence="3" id="KW-0329">Glyoxylate bypass</keyword>
<dbReference type="GO" id="GO:0006097">
    <property type="term" value="P:glyoxylate cycle"/>
    <property type="evidence" value="ECO:0007669"/>
    <property type="project" value="UniProtKB-KW"/>
</dbReference>
<dbReference type="EC" id="2.3.3.9" evidence="2"/>
<comment type="catalytic activity">
    <reaction evidence="6">
        <text>glyoxylate + acetyl-CoA + H2O = (S)-malate + CoA + H(+)</text>
        <dbReference type="Rhea" id="RHEA:18181"/>
        <dbReference type="ChEBI" id="CHEBI:15377"/>
        <dbReference type="ChEBI" id="CHEBI:15378"/>
        <dbReference type="ChEBI" id="CHEBI:15589"/>
        <dbReference type="ChEBI" id="CHEBI:36655"/>
        <dbReference type="ChEBI" id="CHEBI:57287"/>
        <dbReference type="ChEBI" id="CHEBI:57288"/>
        <dbReference type="EC" id="2.3.3.9"/>
    </reaction>
</comment>
<dbReference type="InterPro" id="IPR048355">
    <property type="entry name" value="MS_C"/>
</dbReference>
<evidence type="ECO:0000313" key="12">
    <source>
        <dbReference type="Proteomes" id="UP001155128"/>
    </source>
</evidence>
<dbReference type="PANTHER" id="PTHR42902:SF1">
    <property type="entry name" value="MALATE SYNTHASE 1-RELATED"/>
    <property type="match status" value="1"/>
</dbReference>
<evidence type="ECO:0000256" key="4">
    <source>
        <dbReference type="ARBA" id="ARBA00022532"/>
    </source>
</evidence>
<keyword evidence="11" id="KW-0012">Acyltransferase</keyword>
<sequence length="525" mass="58234">MSTVLEKPRAIARPSGVEGAAGILTPSALDLVAELHERFDARRRELLAARMARQERYNLGERPDFRADTTAIREADWKVGDIPPDLLDRKVEITGPTNAKMVINALNSGARVFMADFEDATAPAWDELVAGQRNLHDYWRGDLAFDDPKSGKSYRVGSDPAVLIARVRGLHLKEVHVTVDGTAVAGAFFDAALYLCHNAHAALARGSGPYLYLPKLETMEEAALWSDVIELIEDRLNLKRGTIKVTVLIETIDAAFQMDEILHALKANIVGLNCGRWDYIFSFIKRLGRTQEMLTPDRGAMTMDKAFLAAYAERLVATCHRRGAFAMGGMSAFIPVKGDEAANANAFAKVKADKDREVSIGHDGSWVAHPGLVPVAFEAFEKVEGKNQLHVMPETLPDREALLELHEGARTEEGVRDNIRVAVQYVAAWLGGRGAVPLCNLMEDAATAEIARAQLWQWLRYEAPICDERHLTRDLFEHWFQEEMLALGDTPHVAEAGRLVYELVTAKAFPEFLTLPAYEELVRVA</sequence>
<evidence type="ECO:0000259" key="8">
    <source>
        <dbReference type="Pfam" id="PF01274"/>
    </source>
</evidence>
<dbReference type="InterPro" id="IPR001465">
    <property type="entry name" value="Malate_synthase_TIM"/>
</dbReference>
<feature type="domain" description="Malate synthase C-terminal" evidence="10">
    <location>
        <begin position="410"/>
        <end position="521"/>
    </location>
</feature>
<dbReference type="InterPro" id="IPR046363">
    <property type="entry name" value="MS_N_TIM-barrel_dom"/>
</dbReference>
<keyword evidence="5 11" id="KW-0808">Transferase</keyword>
<accession>A0A9X2EIF5</accession>
<dbReference type="Gene3D" id="1.20.1220.12">
    <property type="entry name" value="Malate synthase, domain III"/>
    <property type="match status" value="1"/>
</dbReference>
<feature type="active site" description="Proton acceptor" evidence="7">
    <location>
        <position position="166"/>
    </location>
</feature>
<dbReference type="PANTHER" id="PTHR42902">
    <property type="entry name" value="MALATE SYNTHASE"/>
    <property type="match status" value="1"/>
</dbReference>
<evidence type="ECO:0000256" key="2">
    <source>
        <dbReference type="ARBA" id="ARBA00012636"/>
    </source>
</evidence>
<evidence type="ECO:0000313" key="11">
    <source>
        <dbReference type="EMBL" id="MCM8558110.1"/>
    </source>
</evidence>
<dbReference type="Pfam" id="PF20659">
    <property type="entry name" value="MS_C"/>
    <property type="match status" value="1"/>
</dbReference>
<dbReference type="FunFam" id="1.20.1220.12:FF:000001">
    <property type="entry name" value="Malate synthase"/>
    <property type="match status" value="1"/>
</dbReference>
<dbReference type="InterPro" id="IPR006252">
    <property type="entry name" value="Malate_synthA"/>
</dbReference>
<dbReference type="CDD" id="cd00727">
    <property type="entry name" value="malate_synt_A"/>
    <property type="match status" value="1"/>
</dbReference>
<keyword evidence="12" id="KW-1185">Reference proteome</keyword>
<evidence type="ECO:0000256" key="7">
    <source>
        <dbReference type="PIRSR" id="PIRSR001363-1"/>
    </source>
</evidence>
<dbReference type="Gene3D" id="3.20.20.360">
    <property type="entry name" value="Malate synthase, domain 3"/>
    <property type="match status" value="1"/>
</dbReference>
<organism evidence="11 12">
    <name type="scientific">Sphingomicrobium sediminis</name>
    <dbReference type="NCBI Taxonomy" id="2950949"/>
    <lineage>
        <taxon>Bacteria</taxon>
        <taxon>Pseudomonadati</taxon>
        <taxon>Pseudomonadota</taxon>
        <taxon>Alphaproteobacteria</taxon>
        <taxon>Sphingomonadales</taxon>
        <taxon>Sphingomonadaceae</taxon>
        <taxon>Sphingomicrobium</taxon>
    </lineage>
</organism>